<dbReference type="InterPro" id="IPR037063">
    <property type="entry name" value="PHb_sf"/>
</dbReference>
<dbReference type="PANTHER" id="PTHR35796">
    <property type="entry name" value="HYPOTHETICAL CYTOSOLIC PROTEIN"/>
    <property type="match status" value="1"/>
</dbReference>
<dbReference type="AlphaFoldDB" id="A0A1S1YVZ7"/>
<dbReference type="RefSeq" id="WP_044226765.1">
    <property type="nucleotide sequence ID" value="NZ_JRYR02000001.1"/>
</dbReference>
<protein>
    <submittedName>
        <fullName evidence="2">Cytoplasmic protein</fullName>
    </submittedName>
</protein>
<evidence type="ECO:0000313" key="3">
    <source>
        <dbReference type="Proteomes" id="UP000179797"/>
    </source>
</evidence>
<comment type="caution">
    <text evidence="2">The sequence shown here is derived from an EMBL/GenBank/DDBJ whole genome shotgun (WGS) entry which is preliminary data.</text>
</comment>
<feature type="domain" description="Bacterial Pleckstrin homology" evidence="1">
    <location>
        <begin position="2"/>
        <end position="121"/>
    </location>
</feature>
<dbReference type="Proteomes" id="UP000179797">
    <property type="component" value="Unassembled WGS sequence"/>
</dbReference>
<dbReference type="CDD" id="cd13225">
    <property type="entry name" value="PH-like_bacteria"/>
    <property type="match status" value="1"/>
</dbReference>
<dbReference type="OrthoDB" id="9803613at2"/>
<gene>
    <name evidence="2" type="ORF">NH26_01840</name>
</gene>
<reference evidence="2 3" key="1">
    <citation type="journal article" date="2012" name="Int. J. Syst. Evol. Microbiol.">
        <title>Flammeovirga pacifica sp. nov., isolated from deep-sea sediment.</title>
        <authorList>
            <person name="Xu H."/>
            <person name="Fu Y."/>
            <person name="Yang N."/>
            <person name="Ding Z."/>
            <person name="Lai Q."/>
            <person name="Zeng R."/>
        </authorList>
    </citation>
    <scope>NUCLEOTIDE SEQUENCE [LARGE SCALE GENOMIC DNA]</scope>
    <source>
        <strain evidence="3">DSM 24597 / LMG 26175 / WPAGA1</strain>
    </source>
</reference>
<name>A0A1S1YVZ7_FLAPC</name>
<organism evidence="2 3">
    <name type="scientific">Flammeovirga pacifica</name>
    <dbReference type="NCBI Taxonomy" id="915059"/>
    <lineage>
        <taxon>Bacteria</taxon>
        <taxon>Pseudomonadati</taxon>
        <taxon>Bacteroidota</taxon>
        <taxon>Cytophagia</taxon>
        <taxon>Cytophagales</taxon>
        <taxon>Flammeovirgaceae</taxon>
        <taxon>Flammeovirga</taxon>
    </lineage>
</organism>
<accession>A0A1S1YVZ7</accession>
<sequence>MGLFNTLMGNVSSHDIEDVKEQFGFVLASDEEFVSAYKLVRDQWIFTNKRLIVVDKQGITGKKSELLSIPYKNIELFSMETKGNFDADSELKIWVKRLPEPLETKFGSDKDVKEVYRLLSEGTL</sequence>
<dbReference type="Pfam" id="PF08000">
    <property type="entry name" value="bPH_1"/>
    <property type="match status" value="1"/>
</dbReference>
<evidence type="ECO:0000259" key="1">
    <source>
        <dbReference type="Pfam" id="PF08000"/>
    </source>
</evidence>
<keyword evidence="3" id="KW-1185">Reference proteome</keyword>
<proteinExistence type="predicted"/>
<dbReference type="InterPro" id="IPR012544">
    <property type="entry name" value="PHb"/>
</dbReference>
<evidence type="ECO:0000313" key="2">
    <source>
        <dbReference type="EMBL" id="OHX65180.1"/>
    </source>
</evidence>
<dbReference type="SUPFAM" id="SSF50729">
    <property type="entry name" value="PH domain-like"/>
    <property type="match status" value="1"/>
</dbReference>
<dbReference type="Gene3D" id="2.30.29.50">
    <property type="entry name" value="Bacterial Pleckstrin homology domain"/>
    <property type="match status" value="1"/>
</dbReference>
<dbReference type="EMBL" id="JRYR02000001">
    <property type="protein sequence ID" value="OHX65180.1"/>
    <property type="molecule type" value="Genomic_DNA"/>
</dbReference>
<dbReference type="PANTHER" id="PTHR35796:SF3">
    <property type="entry name" value="BHLH DOMAIN-CONTAINING PROTEIN"/>
    <property type="match status" value="1"/>
</dbReference>